<name>A0A1C7LPX8_GRIFR</name>
<organism evidence="1 2">
    <name type="scientific">Grifola frondosa</name>
    <name type="common">Maitake</name>
    <name type="synonym">Polyporus frondosus</name>
    <dbReference type="NCBI Taxonomy" id="5627"/>
    <lineage>
        <taxon>Eukaryota</taxon>
        <taxon>Fungi</taxon>
        <taxon>Dikarya</taxon>
        <taxon>Basidiomycota</taxon>
        <taxon>Agaricomycotina</taxon>
        <taxon>Agaricomycetes</taxon>
        <taxon>Polyporales</taxon>
        <taxon>Grifolaceae</taxon>
        <taxon>Grifola</taxon>
    </lineage>
</organism>
<gene>
    <name evidence="1" type="ORF">A0H81_13422</name>
</gene>
<keyword evidence="2" id="KW-1185">Reference proteome</keyword>
<dbReference type="EMBL" id="LUGG01000029">
    <property type="protein sequence ID" value="OBZ66628.1"/>
    <property type="molecule type" value="Genomic_DNA"/>
</dbReference>
<dbReference type="AlphaFoldDB" id="A0A1C7LPX8"/>
<accession>A0A1C7LPX8</accession>
<dbReference type="Proteomes" id="UP000092993">
    <property type="component" value="Unassembled WGS sequence"/>
</dbReference>
<proteinExistence type="predicted"/>
<reference evidence="1 2" key="1">
    <citation type="submission" date="2016-03" db="EMBL/GenBank/DDBJ databases">
        <title>Whole genome sequencing of Grifola frondosa 9006-11.</title>
        <authorList>
            <person name="Min B."/>
            <person name="Park H."/>
            <person name="Kim J.-G."/>
            <person name="Cho H."/>
            <person name="Oh Y.-L."/>
            <person name="Kong W.-S."/>
            <person name="Choi I.-G."/>
        </authorList>
    </citation>
    <scope>NUCLEOTIDE SEQUENCE [LARGE SCALE GENOMIC DNA]</scope>
    <source>
        <strain evidence="1 2">9006-11</strain>
    </source>
</reference>
<evidence type="ECO:0000313" key="2">
    <source>
        <dbReference type="Proteomes" id="UP000092993"/>
    </source>
</evidence>
<comment type="caution">
    <text evidence="1">The sequence shown here is derived from an EMBL/GenBank/DDBJ whole genome shotgun (WGS) entry which is preliminary data.</text>
</comment>
<sequence length="80" mass="8977">MMADLSGRVSSCKRTYLHGKRKANTGDVDCATKHFCSPRSQQASELLRLEHGLATHEEENNTIADFRLIPILNLVHKLCV</sequence>
<protein>
    <submittedName>
        <fullName evidence="1">Uncharacterized protein</fullName>
    </submittedName>
</protein>
<evidence type="ECO:0000313" key="1">
    <source>
        <dbReference type="EMBL" id="OBZ66628.1"/>
    </source>
</evidence>